<dbReference type="InterPro" id="IPR005467">
    <property type="entry name" value="His_kinase_dom"/>
</dbReference>
<name>A0A1Z4C2I5_9GAMM</name>
<dbReference type="InterPro" id="IPR003594">
    <property type="entry name" value="HATPase_dom"/>
</dbReference>
<evidence type="ECO:0000256" key="5">
    <source>
        <dbReference type="ARBA" id="ARBA00022553"/>
    </source>
</evidence>
<evidence type="ECO:0000256" key="4">
    <source>
        <dbReference type="ARBA" id="ARBA00022475"/>
    </source>
</evidence>
<dbReference type="Pfam" id="PF02518">
    <property type="entry name" value="HATPase_c"/>
    <property type="match status" value="1"/>
</dbReference>
<dbReference type="PROSITE" id="PS50109">
    <property type="entry name" value="HIS_KIN"/>
    <property type="match status" value="1"/>
</dbReference>
<dbReference type="RefSeq" id="WP_088620601.1">
    <property type="nucleotide sequence ID" value="NZ_CP022129.1"/>
</dbReference>
<dbReference type="Proteomes" id="UP000197019">
    <property type="component" value="Chromosome"/>
</dbReference>
<accession>A0A1Z4C2I5</accession>
<evidence type="ECO:0000256" key="1">
    <source>
        <dbReference type="ARBA" id="ARBA00000085"/>
    </source>
</evidence>
<evidence type="ECO:0000256" key="7">
    <source>
        <dbReference type="ARBA" id="ARBA00022692"/>
    </source>
</evidence>
<evidence type="ECO:0000256" key="11">
    <source>
        <dbReference type="ARBA" id="ARBA00022989"/>
    </source>
</evidence>
<dbReference type="EMBL" id="CP022129">
    <property type="protein sequence ID" value="ASF47731.1"/>
    <property type="molecule type" value="Genomic_DNA"/>
</dbReference>
<reference evidence="17 18" key="1">
    <citation type="submission" date="2017-06" db="EMBL/GenBank/DDBJ databases">
        <title>Genome Sequencing of the methanotroph Methylovulum psychrotolerants str. HV10-M2 isolated from a high-altitude environment.</title>
        <authorList>
            <person name="Mateos-Rivera A."/>
        </authorList>
    </citation>
    <scope>NUCLEOTIDE SEQUENCE [LARGE SCALE GENOMIC DNA]</scope>
    <source>
        <strain evidence="17 18">HV10_M2</strain>
    </source>
</reference>
<protein>
    <recommendedName>
        <fullName evidence="3">histidine kinase</fullName>
        <ecNumber evidence="3">2.7.13.3</ecNumber>
    </recommendedName>
</protein>
<dbReference type="GO" id="GO:0005886">
    <property type="term" value="C:plasma membrane"/>
    <property type="evidence" value="ECO:0007669"/>
    <property type="project" value="UniProtKB-SubCell"/>
</dbReference>
<comment type="subcellular location">
    <subcellularLocation>
        <location evidence="2">Cell membrane</location>
        <topology evidence="2">Multi-pass membrane protein</topology>
    </subcellularLocation>
</comment>
<evidence type="ECO:0000256" key="3">
    <source>
        <dbReference type="ARBA" id="ARBA00012438"/>
    </source>
</evidence>
<sequence>MGKLFWKFFIVIWLALLTMGGSMGGAFWLQRNAVLNANGASRNQPQIAADPAAPYLNTASLIVNKGGIDGLRSFLAESRHNPAMPPIFAIDDVGKDVLGREVAPNILAQAKSLAASNSTGVRRIKTDEGQSYLLFALYSDNNSARNPKQLHPDPPPPWLPIILGFFISLIFSGVSAWYFAKPIRQLQSAFSAVARGDLDTRAGQIMSQRHDELADLGKSFDYMVSQIQLSVNAQQRLLHDVSHELRSPLARIQTAIGLAYQQPDKIPLTLERIEKESQRMNDLIGELLAISRLEAGVIGKLEMIDINELLSEIVEDARLEADSKNVGIDLNIAGEIFLQGYYDLLSRAIENVLRNAVKYTHRHSKVSVNAKLCASGHQLHIDITDQGPGVAETELSAIFDPFFRGSHHQTSQGIGLGLTIALKALETHHGKIKVGNRAEGGLKVEIMLPTA</sequence>
<feature type="domain" description="HAMP" evidence="16">
    <location>
        <begin position="177"/>
        <end position="232"/>
    </location>
</feature>
<evidence type="ECO:0000313" key="18">
    <source>
        <dbReference type="Proteomes" id="UP000197019"/>
    </source>
</evidence>
<keyword evidence="11 14" id="KW-1133">Transmembrane helix</keyword>
<keyword evidence="6" id="KW-0808">Transferase</keyword>
<dbReference type="InterPro" id="IPR004358">
    <property type="entry name" value="Sig_transdc_His_kin-like_C"/>
</dbReference>
<dbReference type="OrthoDB" id="9804645at2"/>
<dbReference type="PANTHER" id="PTHR45528:SF1">
    <property type="entry name" value="SENSOR HISTIDINE KINASE CPXA"/>
    <property type="match status" value="1"/>
</dbReference>
<keyword evidence="8" id="KW-0547">Nucleotide-binding</keyword>
<dbReference type="Gene3D" id="3.30.565.10">
    <property type="entry name" value="Histidine kinase-like ATPase, C-terminal domain"/>
    <property type="match status" value="1"/>
</dbReference>
<dbReference type="Gene3D" id="1.10.8.500">
    <property type="entry name" value="HAMP domain in histidine kinase"/>
    <property type="match status" value="1"/>
</dbReference>
<organism evidence="17 18">
    <name type="scientific">Methylovulum psychrotolerans</name>
    <dbReference type="NCBI Taxonomy" id="1704499"/>
    <lineage>
        <taxon>Bacteria</taxon>
        <taxon>Pseudomonadati</taxon>
        <taxon>Pseudomonadota</taxon>
        <taxon>Gammaproteobacteria</taxon>
        <taxon>Methylococcales</taxon>
        <taxon>Methylococcaceae</taxon>
        <taxon>Methylovulum</taxon>
    </lineage>
</organism>
<dbReference type="EC" id="2.7.13.3" evidence="3"/>
<dbReference type="SMART" id="SM00304">
    <property type="entry name" value="HAMP"/>
    <property type="match status" value="1"/>
</dbReference>
<dbReference type="Pfam" id="PF00512">
    <property type="entry name" value="HisKA"/>
    <property type="match status" value="1"/>
</dbReference>
<proteinExistence type="predicted"/>
<evidence type="ECO:0000256" key="2">
    <source>
        <dbReference type="ARBA" id="ARBA00004651"/>
    </source>
</evidence>
<dbReference type="SMART" id="SM00388">
    <property type="entry name" value="HisKA"/>
    <property type="match status" value="1"/>
</dbReference>
<keyword evidence="13 14" id="KW-0472">Membrane</keyword>
<evidence type="ECO:0000256" key="6">
    <source>
        <dbReference type="ARBA" id="ARBA00022679"/>
    </source>
</evidence>
<dbReference type="PROSITE" id="PS50885">
    <property type="entry name" value="HAMP"/>
    <property type="match status" value="1"/>
</dbReference>
<evidence type="ECO:0000256" key="14">
    <source>
        <dbReference type="SAM" id="Phobius"/>
    </source>
</evidence>
<evidence type="ECO:0000256" key="8">
    <source>
        <dbReference type="ARBA" id="ARBA00022741"/>
    </source>
</evidence>
<dbReference type="AlphaFoldDB" id="A0A1Z4C2I5"/>
<keyword evidence="5" id="KW-0597">Phosphoprotein</keyword>
<dbReference type="Pfam" id="PF00672">
    <property type="entry name" value="HAMP"/>
    <property type="match status" value="1"/>
</dbReference>
<keyword evidence="10" id="KW-0067">ATP-binding</keyword>
<dbReference type="InterPro" id="IPR050398">
    <property type="entry name" value="HssS/ArlS-like"/>
</dbReference>
<keyword evidence="7 14" id="KW-0812">Transmembrane</keyword>
<dbReference type="Gene3D" id="1.10.287.130">
    <property type="match status" value="1"/>
</dbReference>
<dbReference type="GO" id="GO:0005524">
    <property type="term" value="F:ATP binding"/>
    <property type="evidence" value="ECO:0007669"/>
    <property type="project" value="UniProtKB-KW"/>
</dbReference>
<dbReference type="SUPFAM" id="SSF47384">
    <property type="entry name" value="Homodimeric domain of signal transducing histidine kinase"/>
    <property type="match status" value="1"/>
</dbReference>
<evidence type="ECO:0000259" key="16">
    <source>
        <dbReference type="PROSITE" id="PS50885"/>
    </source>
</evidence>
<dbReference type="CDD" id="cd00082">
    <property type="entry name" value="HisKA"/>
    <property type="match status" value="1"/>
</dbReference>
<dbReference type="CDD" id="cd06225">
    <property type="entry name" value="HAMP"/>
    <property type="match status" value="1"/>
</dbReference>
<keyword evidence="12" id="KW-0902">Two-component regulatory system</keyword>
<feature type="domain" description="Histidine kinase" evidence="15">
    <location>
        <begin position="240"/>
        <end position="451"/>
    </location>
</feature>
<evidence type="ECO:0000259" key="15">
    <source>
        <dbReference type="PROSITE" id="PS50109"/>
    </source>
</evidence>
<evidence type="ECO:0000256" key="12">
    <source>
        <dbReference type="ARBA" id="ARBA00023012"/>
    </source>
</evidence>
<dbReference type="GO" id="GO:0000155">
    <property type="term" value="F:phosphorelay sensor kinase activity"/>
    <property type="evidence" value="ECO:0007669"/>
    <property type="project" value="InterPro"/>
</dbReference>
<gene>
    <name evidence="17" type="ORF">CEK71_17585</name>
</gene>
<comment type="catalytic activity">
    <reaction evidence="1">
        <text>ATP + protein L-histidine = ADP + protein N-phospho-L-histidine.</text>
        <dbReference type="EC" id="2.7.13.3"/>
    </reaction>
</comment>
<evidence type="ECO:0000313" key="17">
    <source>
        <dbReference type="EMBL" id="ASF47731.1"/>
    </source>
</evidence>
<evidence type="ECO:0000256" key="10">
    <source>
        <dbReference type="ARBA" id="ARBA00022840"/>
    </source>
</evidence>
<dbReference type="InterPro" id="IPR003660">
    <property type="entry name" value="HAMP_dom"/>
</dbReference>
<dbReference type="PANTHER" id="PTHR45528">
    <property type="entry name" value="SENSOR HISTIDINE KINASE CPXA"/>
    <property type="match status" value="1"/>
</dbReference>
<evidence type="ECO:0000256" key="13">
    <source>
        <dbReference type="ARBA" id="ARBA00023136"/>
    </source>
</evidence>
<dbReference type="SUPFAM" id="SSF158472">
    <property type="entry name" value="HAMP domain-like"/>
    <property type="match status" value="1"/>
</dbReference>
<keyword evidence="18" id="KW-1185">Reference proteome</keyword>
<dbReference type="SMART" id="SM00387">
    <property type="entry name" value="HATPase_c"/>
    <property type="match status" value="1"/>
</dbReference>
<feature type="transmembrane region" description="Helical" evidence="14">
    <location>
        <begin position="158"/>
        <end position="180"/>
    </location>
</feature>
<keyword evidence="9 17" id="KW-0418">Kinase</keyword>
<dbReference type="InterPro" id="IPR036890">
    <property type="entry name" value="HATPase_C_sf"/>
</dbReference>
<keyword evidence="4" id="KW-1003">Cell membrane</keyword>
<dbReference type="PRINTS" id="PR00344">
    <property type="entry name" value="BCTRLSENSOR"/>
</dbReference>
<dbReference type="InterPro" id="IPR036097">
    <property type="entry name" value="HisK_dim/P_sf"/>
</dbReference>
<dbReference type="InterPro" id="IPR003661">
    <property type="entry name" value="HisK_dim/P_dom"/>
</dbReference>
<evidence type="ECO:0000256" key="9">
    <source>
        <dbReference type="ARBA" id="ARBA00022777"/>
    </source>
</evidence>
<dbReference type="SUPFAM" id="SSF55874">
    <property type="entry name" value="ATPase domain of HSP90 chaperone/DNA topoisomerase II/histidine kinase"/>
    <property type="match status" value="1"/>
</dbReference>
<dbReference type="KEGG" id="mpsy:CEK71_17585"/>